<dbReference type="PROSITE" id="PS51257">
    <property type="entry name" value="PROKAR_LIPOPROTEIN"/>
    <property type="match status" value="1"/>
</dbReference>
<reference evidence="2 3" key="1">
    <citation type="journal article" date="2018" name="Syst. Appl. Microbiol.">
        <title>Ereboglobus luteus gen. nov. sp. nov. from cockroach guts, and new insights into the oxygen relationship of the genera Opitutus and Didymococcus (Verrucomicrobia: Opitutaceae).</title>
        <authorList>
            <person name="Tegtmeier D."/>
            <person name="Belitz A."/>
            <person name="Radek R."/>
            <person name="Heimerl T."/>
            <person name="Brune A."/>
        </authorList>
    </citation>
    <scope>NUCLEOTIDE SEQUENCE [LARGE SCALE GENOMIC DNA]</scope>
    <source>
        <strain evidence="2 3">Ho45</strain>
    </source>
</reference>
<keyword evidence="3" id="KW-1185">Reference proteome</keyword>
<protein>
    <submittedName>
        <fullName evidence="2">Uncharacterized protein</fullName>
    </submittedName>
</protein>
<accession>A0A2U8E671</accession>
<gene>
    <name evidence="2" type="ORF">CKA38_13020</name>
</gene>
<dbReference type="KEGG" id="elut:CKA38_13020"/>
<organism evidence="2 3">
    <name type="scientific">Ereboglobus luteus</name>
    <dbReference type="NCBI Taxonomy" id="1796921"/>
    <lineage>
        <taxon>Bacteria</taxon>
        <taxon>Pseudomonadati</taxon>
        <taxon>Verrucomicrobiota</taxon>
        <taxon>Opitutia</taxon>
        <taxon>Opitutales</taxon>
        <taxon>Opitutaceae</taxon>
        <taxon>Ereboglobus</taxon>
    </lineage>
</organism>
<feature type="signal peptide" evidence="1">
    <location>
        <begin position="1"/>
        <end position="19"/>
    </location>
</feature>
<dbReference type="Proteomes" id="UP000244896">
    <property type="component" value="Chromosome"/>
</dbReference>
<evidence type="ECO:0000313" key="3">
    <source>
        <dbReference type="Proteomes" id="UP000244896"/>
    </source>
</evidence>
<evidence type="ECO:0000313" key="2">
    <source>
        <dbReference type="EMBL" id="AWI10054.1"/>
    </source>
</evidence>
<evidence type="ECO:0000256" key="1">
    <source>
        <dbReference type="SAM" id="SignalP"/>
    </source>
</evidence>
<keyword evidence="1" id="KW-0732">Signal</keyword>
<sequence>MNTKSILSIIAALSALFIAGCGSTPKPVAHEIKITVDKSLENTSLQIDIIGANAVSDLPKWQSYSITDYWQPGNATRRDTDRITLDYGRGKPSAQTVAATDAKWKRWLDQGASNVVIIADLPGIAADRGGAADPRRLILSLDAKAWKKDKKAPLEILVQESGLRILTPPATEKKGFKLF</sequence>
<feature type="chain" id="PRO_5016101123" evidence="1">
    <location>
        <begin position="20"/>
        <end position="179"/>
    </location>
</feature>
<dbReference type="EMBL" id="CP023004">
    <property type="protein sequence ID" value="AWI10054.1"/>
    <property type="molecule type" value="Genomic_DNA"/>
</dbReference>
<dbReference type="OrthoDB" id="9848098at2"/>
<name>A0A2U8E671_9BACT</name>
<dbReference type="AlphaFoldDB" id="A0A2U8E671"/>
<proteinExistence type="predicted"/>
<dbReference type="RefSeq" id="WP_108825869.1">
    <property type="nucleotide sequence ID" value="NZ_CP023004.1"/>
</dbReference>